<dbReference type="EMBL" id="FUXK01000024">
    <property type="protein sequence ID" value="SKA05835.1"/>
    <property type="molecule type" value="Genomic_DNA"/>
</dbReference>
<evidence type="ECO:0000313" key="3">
    <source>
        <dbReference type="Proteomes" id="UP000190065"/>
    </source>
</evidence>
<reference evidence="2 3" key="1">
    <citation type="submission" date="2017-02" db="EMBL/GenBank/DDBJ databases">
        <authorList>
            <person name="Peterson S.W."/>
        </authorList>
    </citation>
    <scope>NUCLEOTIDE SEQUENCE [LARGE SCALE GENOMIC DNA]</scope>
    <source>
        <strain evidence="2 3">ATCC 43324</strain>
    </source>
</reference>
<organism evidence="2 3">
    <name type="scientific">Segatella oulorum</name>
    <dbReference type="NCBI Taxonomy" id="28136"/>
    <lineage>
        <taxon>Bacteria</taxon>
        <taxon>Pseudomonadati</taxon>
        <taxon>Bacteroidota</taxon>
        <taxon>Bacteroidia</taxon>
        <taxon>Bacteroidales</taxon>
        <taxon>Prevotellaceae</taxon>
        <taxon>Segatella</taxon>
    </lineage>
</organism>
<feature type="transmembrane region" description="Helical" evidence="1">
    <location>
        <begin position="85"/>
        <end position="106"/>
    </location>
</feature>
<feature type="transmembrane region" description="Helical" evidence="1">
    <location>
        <begin position="112"/>
        <end position="134"/>
    </location>
</feature>
<keyword evidence="1" id="KW-1133">Transmembrane helix</keyword>
<sequence>MNRSRFAYFLNAIHYCIWLNDIKLGVFLRKFSSAFMSLVLTICFTKKFKRRQEERMAKMQKIMNKFYYDKEVGYHIGWAHHWFGYFYSCYSGVLSFIIFGIILHFWGMINRFVILFFIGIPIFICFIPADKAVFSNDIYLKYFKEFEKEDEQWHKKWKRRTWLFCIGGCLMTIVGIACMWVVLLM</sequence>
<dbReference type="AlphaFoldDB" id="A0A1T4QQ66"/>
<dbReference type="Proteomes" id="UP000190065">
    <property type="component" value="Unassembled WGS sequence"/>
</dbReference>
<feature type="transmembrane region" description="Helical" evidence="1">
    <location>
        <begin position="162"/>
        <end position="183"/>
    </location>
</feature>
<dbReference type="STRING" id="28136.SAMN02745202_01905"/>
<protein>
    <submittedName>
        <fullName evidence="2">Uncharacterized protein</fullName>
    </submittedName>
</protein>
<accession>A0A1T4QQ66</accession>
<evidence type="ECO:0000256" key="1">
    <source>
        <dbReference type="SAM" id="Phobius"/>
    </source>
</evidence>
<evidence type="ECO:0000313" key="2">
    <source>
        <dbReference type="EMBL" id="SKA05835.1"/>
    </source>
</evidence>
<gene>
    <name evidence="2" type="ORF">SAMN02745202_01905</name>
</gene>
<name>A0A1T4QQ66_9BACT</name>
<keyword evidence="1" id="KW-0812">Transmembrane</keyword>
<keyword evidence="1" id="KW-0472">Membrane</keyword>
<proteinExistence type="predicted"/>
<dbReference type="RefSeq" id="WP_025070476.1">
    <property type="nucleotide sequence ID" value="NZ_FUXK01000024.1"/>
</dbReference>